<evidence type="ECO:0000313" key="13">
    <source>
        <dbReference type="Proteomes" id="UP001374579"/>
    </source>
</evidence>
<dbReference type="Pfam" id="PF00536">
    <property type="entry name" value="SAM_1"/>
    <property type="match status" value="1"/>
</dbReference>
<dbReference type="SMART" id="SM00454">
    <property type="entry name" value="SAM"/>
    <property type="match status" value="1"/>
</dbReference>
<dbReference type="AlphaFoldDB" id="A0AAN9BTU7"/>
<comment type="subcellular location">
    <subcellularLocation>
        <location evidence="1">Membrane</location>
        <topology evidence="1">Multi-pass membrane protein</topology>
    </subcellularLocation>
</comment>
<feature type="domain" description="SAM" evidence="11">
    <location>
        <begin position="12"/>
        <end position="78"/>
    </location>
</feature>
<accession>A0AAN9BTU7</accession>
<evidence type="ECO:0000256" key="1">
    <source>
        <dbReference type="ARBA" id="ARBA00004141"/>
    </source>
</evidence>
<evidence type="ECO:0000256" key="6">
    <source>
        <dbReference type="ARBA" id="ARBA00022989"/>
    </source>
</evidence>
<evidence type="ECO:0000256" key="5">
    <source>
        <dbReference type="ARBA" id="ARBA00022919"/>
    </source>
</evidence>
<evidence type="ECO:0000256" key="7">
    <source>
        <dbReference type="ARBA" id="ARBA00023098"/>
    </source>
</evidence>
<gene>
    <name evidence="12" type="ORF">V1264_011286</name>
</gene>
<dbReference type="InterPro" id="IPR025749">
    <property type="entry name" value="Sphingomyelin_synth-like_dom"/>
</dbReference>
<dbReference type="GO" id="GO:0000139">
    <property type="term" value="C:Golgi membrane"/>
    <property type="evidence" value="ECO:0007669"/>
    <property type="project" value="TreeGrafter"/>
</dbReference>
<feature type="transmembrane region" description="Helical" evidence="10">
    <location>
        <begin position="243"/>
        <end position="264"/>
    </location>
</feature>
<keyword evidence="5" id="KW-0746">Sphingolipid metabolism</keyword>
<evidence type="ECO:0000256" key="8">
    <source>
        <dbReference type="ARBA" id="ARBA00023136"/>
    </source>
</evidence>
<comment type="similarity">
    <text evidence="2">Belongs to the sphingomyelin synthase family.</text>
</comment>
<feature type="transmembrane region" description="Helical" evidence="10">
    <location>
        <begin position="163"/>
        <end position="183"/>
    </location>
</feature>
<dbReference type="Gene3D" id="1.10.150.50">
    <property type="entry name" value="Transcription Factor, Ets-1"/>
    <property type="match status" value="1"/>
</dbReference>
<evidence type="ECO:0000256" key="9">
    <source>
        <dbReference type="SAM" id="MobiDB-lite"/>
    </source>
</evidence>
<dbReference type="GO" id="GO:0033188">
    <property type="term" value="F:sphingomyelin synthase activity"/>
    <property type="evidence" value="ECO:0007669"/>
    <property type="project" value="TreeGrafter"/>
</dbReference>
<name>A0AAN9BTU7_9CAEN</name>
<keyword evidence="6 10" id="KW-1133">Transmembrane helix</keyword>
<dbReference type="Pfam" id="PF14360">
    <property type="entry name" value="PAP2_C"/>
    <property type="match status" value="1"/>
</dbReference>
<dbReference type="PANTHER" id="PTHR21290:SF25">
    <property type="entry name" value="SPHINGOMYELIN SYNTHASE-RELATED PROTEIN 1"/>
    <property type="match status" value="1"/>
</dbReference>
<dbReference type="PANTHER" id="PTHR21290">
    <property type="entry name" value="SPHINGOMYELIN SYNTHETASE"/>
    <property type="match status" value="1"/>
</dbReference>
<dbReference type="PROSITE" id="PS50105">
    <property type="entry name" value="SAM_DOMAIN"/>
    <property type="match status" value="1"/>
</dbReference>
<comment type="caution">
    <text evidence="12">The sequence shown here is derived from an EMBL/GenBank/DDBJ whole genome shotgun (WGS) entry which is preliminary data.</text>
</comment>
<dbReference type="InterPro" id="IPR013761">
    <property type="entry name" value="SAM/pointed_sf"/>
</dbReference>
<keyword evidence="3" id="KW-0808">Transferase</keyword>
<evidence type="ECO:0000256" key="10">
    <source>
        <dbReference type="SAM" id="Phobius"/>
    </source>
</evidence>
<reference evidence="12 13" key="1">
    <citation type="submission" date="2024-02" db="EMBL/GenBank/DDBJ databases">
        <title>Chromosome-scale genome assembly of the rough periwinkle Littorina saxatilis.</title>
        <authorList>
            <person name="De Jode A."/>
            <person name="Faria R."/>
            <person name="Formenti G."/>
            <person name="Sims Y."/>
            <person name="Smith T.P."/>
            <person name="Tracey A."/>
            <person name="Wood J.M.D."/>
            <person name="Zagrodzka Z.B."/>
            <person name="Johannesson K."/>
            <person name="Butlin R.K."/>
            <person name="Leder E.H."/>
        </authorList>
    </citation>
    <scope>NUCLEOTIDE SEQUENCE [LARGE SCALE GENOMIC DNA]</scope>
    <source>
        <strain evidence="12">Snail1</strain>
        <tissue evidence="12">Muscle</tissue>
    </source>
</reference>
<feature type="transmembrane region" description="Helical" evidence="10">
    <location>
        <begin position="306"/>
        <end position="325"/>
    </location>
</feature>
<dbReference type="EMBL" id="JBAMIC010000002">
    <property type="protein sequence ID" value="KAK7111697.1"/>
    <property type="molecule type" value="Genomic_DNA"/>
</dbReference>
<keyword evidence="8 10" id="KW-0472">Membrane</keyword>
<keyword evidence="13" id="KW-1185">Reference proteome</keyword>
<feature type="region of interest" description="Disordered" evidence="9">
    <location>
        <begin position="117"/>
        <end position="138"/>
    </location>
</feature>
<sequence>MAREVKATLSAWTCQDVADWLTQEGFSEYSDLLCRQHKIDGPTLLALSEDDLKQPPIKMTVLGDIKRLMSKINKLRIQDPDFEVGVFSNGLDVMQMLQKSQKSQSLTAIPSKTGALDEIDGVSSSTSHSQLARRRSQPRYQTSFSQDLSIKSRSLDTELWKTFLSFVYVFAVFLLTAFVMVIVHDRVPDMQKYPPLPDIFLDNMPYVPWAFAACELTGVILVCMWCGTLFFHKHRFILLRRMFSLMGTVYLLRCITMLITSLSVPGRHLHCVGKRYGDMWSRVQRTFEIWKGLGMTLQGVKSCGDYMFSGHTVIITTLNFFITEYTPSDSCYYLHLASWVLNIFGIFFILAAHEHYSIDVFIAFYLTSRLFMYYHTLANNRSLMQQDARRTRIWFPMFSFFESHCDGAVPNEYEWPQLTWPKLLKNFLPGEKWVVNHEEIKVTNDTKEKEKVKKT</sequence>
<protein>
    <recommendedName>
        <fullName evidence="11">SAM domain-containing protein</fullName>
    </recommendedName>
</protein>
<evidence type="ECO:0000259" key="11">
    <source>
        <dbReference type="PROSITE" id="PS50105"/>
    </source>
</evidence>
<dbReference type="GO" id="GO:0046513">
    <property type="term" value="P:ceramide biosynthetic process"/>
    <property type="evidence" value="ECO:0007669"/>
    <property type="project" value="TreeGrafter"/>
</dbReference>
<dbReference type="GO" id="GO:0005886">
    <property type="term" value="C:plasma membrane"/>
    <property type="evidence" value="ECO:0007669"/>
    <property type="project" value="TreeGrafter"/>
</dbReference>
<dbReference type="GO" id="GO:0047493">
    <property type="term" value="F:ceramide cholinephosphotransferase activity"/>
    <property type="evidence" value="ECO:0007669"/>
    <property type="project" value="TreeGrafter"/>
</dbReference>
<dbReference type="InterPro" id="IPR045221">
    <property type="entry name" value="Sphingomyelin_synth-like"/>
</dbReference>
<feature type="transmembrane region" description="Helical" evidence="10">
    <location>
        <begin position="356"/>
        <end position="374"/>
    </location>
</feature>
<dbReference type="FunFam" id="1.10.150.50:FF:000037">
    <property type="entry name" value="sphingomyelin synthase-related protein 1 isoform X1"/>
    <property type="match status" value="1"/>
</dbReference>
<keyword evidence="4 10" id="KW-0812">Transmembrane</keyword>
<dbReference type="SUPFAM" id="SSF47769">
    <property type="entry name" value="SAM/Pointed domain"/>
    <property type="match status" value="1"/>
</dbReference>
<dbReference type="Proteomes" id="UP001374579">
    <property type="component" value="Unassembled WGS sequence"/>
</dbReference>
<feature type="transmembrane region" description="Helical" evidence="10">
    <location>
        <begin position="332"/>
        <end position="350"/>
    </location>
</feature>
<dbReference type="InterPro" id="IPR001660">
    <property type="entry name" value="SAM"/>
</dbReference>
<evidence type="ECO:0000313" key="12">
    <source>
        <dbReference type="EMBL" id="KAK7111697.1"/>
    </source>
</evidence>
<evidence type="ECO:0000256" key="2">
    <source>
        <dbReference type="ARBA" id="ARBA00005441"/>
    </source>
</evidence>
<dbReference type="GO" id="GO:0005789">
    <property type="term" value="C:endoplasmic reticulum membrane"/>
    <property type="evidence" value="ECO:0007669"/>
    <property type="project" value="TreeGrafter"/>
</dbReference>
<proteinExistence type="inferred from homology"/>
<dbReference type="CDD" id="cd09515">
    <property type="entry name" value="SAM_SGMS1-like"/>
    <property type="match status" value="1"/>
</dbReference>
<organism evidence="12 13">
    <name type="scientific">Littorina saxatilis</name>
    <dbReference type="NCBI Taxonomy" id="31220"/>
    <lineage>
        <taxon>Eukaryota</taxon>
        <taxon>Metazoa</taxon>
        <taxon>Spiralia</taxon>
        <taxon>Lophotrochozoa</taxon>
        <taxon>Mollusca</taxon>
        <taxon>Gastropoda</taxon>
        <taxon>Caenogastropoda</taxon>
        <taxon>Littorinimorpha</taxon>
        <taxon>Littorinoidea</taxon>
        <taxon>Littorinidae</taxon>
        <taxon>Littorina</taxon>
    </lineage>
</organism>
<evidence type="ECO:0000256" key="4">
    <source>
        <dbReference type="ARBA" id="ARBA00022692"/>
    </source>
</evidence>
<keyword evidence="7" id="KW-0443">Lipid metabolism</keyword>
<evidence type="ECO:0000256" key="3">
    <source>
        <dbReference type="ARBA" id="ARBA00022679"/>
    </source>
</evidence>
<feature type="transmembrane region" description="Helical" evidence="10">
    <location>
        <begin position="206"/>
        <end position="231"/>
    </location>
</feature>